<dbReference type="InterPro" id="IPR036047">
    <property type="entry name" value="F-box-like_dom_sf"/>
</dbReference>
<dbReference type="SMART" id="SM00579">
    <property type="entry name" value="FBD"/>
    <property type="match status" value="1"/>
</dbReference>
<dbReference type="InterPro" id="IPR001810">
    <property type="entry name" value="F-box_dom"/>
</dbReference>
<dbReference type="Gene3D" id="3.80.10.10">
    <property type="entry name" value="Ribonuclease Inhibitor"/>
    <property type="match status" value="1"/>
</dbReference>
<name>A0AAD8HYI4_9APIA</name>
<proteinExistence type="predicted"/>
<accession>A0AAD8HYI4</accession>
<dbReference type="SUPFAM" id="SSF52047">
    <property type="entry name" value="RNI-like"/>
    <property type="match status" value="1"/>
</dbReference>
<reference evidence="2" key="2">
    <citation type="submission" date="2023-05" db="EMBL/GenBank/DDBJ databases">
        <authorList>
            <person name="Schelkunov M.I."/>
        </authorList>
    </citation>
    <scope>NUCLEOTIDE SEQUENCE</scope>
    <source>
        <strain evidence="2">Hsosn_3</strain>
        <tissue evidence="2">Leaf</tissue>
    </source>
</reference>
<keyword evidence="3" id="KW-1185">Reference proteome</keyword>
<organism evidence="2 3">
    <name type="scientific">Heracleum sosnowskyi</name>
    <dbReference type="NCBI Taxonomy" id="360622"/>
    <lineage>
        <taxon>Eukaryota</taxon>
        <taxon>Viridiplantae</taxon>
        <taxon>Streptophyta</taxon>
        <taxon>Embryophyta</taxon>
        <taxon>Tracheophyta</taxon>
        <taxon>Spermatophyta</taxon>
        <taxon>Magnoliopsida</taxon>
        <taxon>eudicotyledons</taxon>
        <taxon>Gunneridae</taxon>
        <taxon>Pentapetalae</taxon>
        <taxon>asterids</taxon>
        <taxon>campanulids</taxon>
        <taxon>Apiales</taxon>
        <taxon>Apiaceae</taxon>
        <taxon>Apioideae</taxon>
        <taxon>apioid superclade</taxon>
        <taxon>Tordylieae</taxon>
        <taxon>Tordyliinae</taxon>
        <taxon>Heracleum</taxon>
    </lineage>
</organism>
<dbReference type="InterPro" id="IPR006566">
    <property type="entry name" value="FBD"/>
</dbReference>
<dbReference type="InterPro" id="IPR032675">
    <property type="entry name" value="LRR_dom_sf"/>
</dbReference>
<gene>
    <name evidence="2" type="ORF">POM88_031279</name>
</gene>
<dbReference type="Pfam" id="PF24758">
    <property type="entry name" value="LRR_At5g56370"/>
    <property type="match status" value="1"/>
</dbReference>
<dbReference type="Pfam" id="PF00646">
    <property type="entry name" value="F-box"/>
    <property type="match status" value="1"/>
</dbReference>
<dbReference type="AlphaFoldDB" id="A0AAD8HYI4"/>
<dbReference type="CDD" id="cd22160">
    <property type="entry name" value="F-box_AtFBL13-like"/>
    <property type="match status" value="1"/>
</dbReference>
<dbReference type="InterPro" id="IPR055411">
    <property type="entry name" value="LRR_FXL15/At3g58940/PEG3-like"/>
</dbReference>
<reference evidence="2" key="1">
    <citation type="submission" date="2023-02" db="EMBL/GenBank/DDBJ databases">
        <title>Genome of toxic invasive species Heracleum sosnowskyi carries increased number of genes despite the absence of recent whole-genome duplications.</title>
        <authorList>
            <person name="Schelkunov M."/>
            <person name="Shtratnikova V."/>
            <person name="Makarenko M."/>
            <person name="Klepikova A."/>
            <person name="Omelchenko D."/>
            <person name="Novikova G."/>
            <person name="Obukhova E."/>
            <person name="Bogdanov V."/>
            <person name="Penin A."/>
            <person name="Logacheva M."/>
        </authorList>
    </citation>
    <scope>NUCLEOTIDE SEQUENCE</scope>
    <source>
        <strain evidence="2">Hsosn_3</strain>
        <tissue evidence="2">Leaf</tissue>
    </source>
</reference>
<comment type="caution">
    <text evidence="2">The sequence shown here is derived from an EMBL/GenBank/DDBJ whole genome shotgun (WGS) entry which is preliminary data.</text>
</comment>
<evidence type="ECO:0000313" key="2">
    <source>
        <dbReference type="EMBL" id="KAK1375086.1"/>
    </source>
</evidence>
<feature type="domain" description="F-box" evidence="1">
    <location>
        <begin position="7"/>
        <end position="55"/>
    </location>
</feature>
<evidence type="ECO:0000259" key="1">
    <source>
        <dbReference type="PROSITE" id="PS50181"/>
    </source>
</evidence>
<dbReference type="PANTHER" id="PTHR31639:SF237">
    <property type="entry name" value="F-BOX DOMAIN-CONTAINING PROTEIN"/>
    <property type="match status" value="1"/>
</dbReference>
<dbReference type="SUPFAM" id="SSF81383">
    <property type="entry name" value="F-box domain"/>
    <property type="match status" value="1"/>
</dbReference>
<dbReference type="PROSITE" id="PS50181">
    <property type="entry name" value="FBOX"/>
    <property type="match status" value="1"/>
</dbReference>
<dbReference type="EMBL" id="JAUIZM010000007">
    <property type="protein sequence ID" value="KAK1375086.1"/>
    <property type="molecule type" value="Genomic_DNA"/>
</dbReference>
<sequence length="380" mass="43666">MGKCSRKDNISDLPGNIIEKILTKIPIRDAVKTSILSKKWRYQWTTMTQLIFDEVVVGRGTYDERKTAEKKLANFITQFLLLHDGPIHKFKVTSSYLTMSTDVDQWLRVISRKDIEELIIGDITDIRTPSHIFSCQQLTRLKLCMFVVKPPLNFQGFPFLKHLNLLHCTVALEVIENLISSCPLLEKFEFLNLDELALSVRAPNMKHLMLGGNFRDVYLEHTPLLVSLSLNSSKIWEDSVLVKVPVTYDSLKVIELGGINFEAMNAVSYALHLILQSPNLQELRIIEANSCVHQEAAGLDFWEKQMPTDFTFKHLKVVKMLDVSKEHEIEFLKFVLGRSPVLEMMSVAPPYYSRRQMNMVNEVLRLGQAFPNVEIKFLDP</sequence>
<protein>
    <submittedName>
        <fullName evidence="2">F-box/FBD/LRR-repeat protein</fullName>
    </submittedName>
</protein>
<dbReference type="PANTHER" id="PTHR31639">
    <property type="entry name" value="F-BOX PROTEIN-LIKE"/>
    <property type="match status" value="1"/>
</dbReference>
<dbReference type="Proteomes" id="UP001237642">
    <property type="component" value="Unassembled WGS sequence"/>
</dbReference>
<evidence type="ECO:0000313" key="3">
    <source>
        <dbReference type="Proteomes" id="UP001237642"/>
    </source>
</evidence>
<dbReference type="InterPro" id="IPR053781">
    <property type="entry name" value="F-box_AtFBL13-like"/>
</dbReference>